<dbReference type="Proteomes" id="UP000634179">
    <property type="component" value="Unassembled WGS sequence"/>
</dbReference>
<reference evidence="2" key="1">
    <citation type="submission" date="2020-11" db="EMBL/GenBank/DDBJ databases">
        <title>Enhanced detection system for hospital associated transmission using whole genome sequencing surveillance.</title>
        <authorList>
            <person name="Harrison L.H."/>
            <person name="Van Tyne D."/>
            <person name="Marsh J.W."/>
            <person name="Griffith M.P."/>
            <person name="Snyder D.J."/>
            <person name="Cooper V.S."/>
            <person name="Mustapha M."/>
        </authorList>
    </citation>
    <scope>NUCLEOTIDE SEQUENCE</scope>
    <source>
        <strain evidence="2">STEN00053</strain>
    </source>
</reference>
<evidence type="ECO:0000313" key="2">
    <source>
        <dbReference type="EMBL" id="MBH1788718.1"/>
    </source>
</evidence>
<name>A0AA40Y0J0_STEMA</name>
<dbReference type="EMBL" id="JADUOV010000001">
    <property type="protein sequence ID" value="MBH1788718.1"/>
    <property type="molecule type" value="Genomic_DNA"/>
</dbReference>
<dbReference type="AlphaFoldDB" id="A0AA40Y0J0"/>
<feature type="chain" id="PRO_5041279886" evidence="1">
    <location>
        <begin position="20"/>
        <end position="182"/>
    </location>
</feature>
<accession>A0AA40Y0J0</accession>
<evidence type="ECO:0000256" key="1">
    <source>
        <dbReference type="SAM" id="SignalP"/>
    </source>
</evidence>
<protein>
    <submittedName>
        <fullName evidence="2">Uncharacterized protein</fullName>
    </submittedName>
</protein>
<comment type="caution">
    <text evidence="2">The sequence shown here is derived from an EMBL/GenBank/DDBJ whole genome shotgun (WGS) entry which is preliminary data.</text>
</comment>
<proteinExistence type="predicted"/>
<organism evidence="2 3">
    <name type="scientific">Stenotrophomonas maltophilia</name>
    <name type="common">Pseudomonas maltophilia</name>
    <name type="synonym">Xanthomonas maltophilia</name>
    <dbReference type="NCBI Taxonomy" id="40324"/>
    <lineage>
        <taxon>Bacteria</taxon>
        <taxon>Pseudomonadati</taxon>
        <taxon>Pseudomonadota</taxon>
        <taxon>Gammaproteobacteria</taxon>
        <taxon>Lysobacterales</taxon>
        <taxon>Lysobacteraceae</taxon>
        <taxon>Stenotrophomonas</taxon>
        <taxon>Stenotrophomonas maltophilia group</taxon>
    </lineage>
</organism>
<sequence length="182" mass="18864">MPLKALLILSAVIPLAAVAVTPPSQMWSAASRDSQLAALDYIERLEVVRSAGPQAAADALGIENGFRANSASASGIARNFGDIALLPQLEQRSGQVTIVVKASGGCIERDVAKARLLLGKIVWAPLADSPAPVFGYAHFQGGSASTVFFDATGSKCLTGVRIEDPTRLKGAIEAAYKEGASN</sequence>
<gene>
    <name evidence="2" type="ORF">I5V89_02400</name>
</gene>
<keyword evidence="1" id="KW-0732">Signal</keyword>
<feature type="signal peptide" evidence="1">
    <location>
        <begin position="1"/>
        <end position="19"/>
    </location>
</feature>
<evidence type="ECO:0000313" key="3">
    <source>
        <dbReference type="Proteomes" id="UP000634179"/>
    </source>
</evidence>